<name>A0A3S2WVL5_9BURK</name>
<comment type="caution">
    <text evidence="2">The sequence shown here is derived from an EMBL/GenBank/DDBJ whole genome shotgun (WGS) entry which is preliminary data.</text>
</comment>
<organism evidence="2 3">
    <name type="scientific">Rubrivivax albus</name>
    <dbReference type="NCBI Taxonomy" id="2499835"/>
    <lineage>
        <taxon>Bacteria</taxon>
        <taxon>Pseudomonadati</taxon>
        <taxon>Pseudomonadota</taxon>
        <taxon>Betaproteobacteria</taxon>
        <taxon>Burkholderiales</taxon>
        <taxon>Sphaerotilaceae</taxon>
        <taxon>Rubrivivax</taxon>
    </lineage>
</organism>
<accession>A0A3S2WVL5</accession>
<dbReference type="Proteomes" id="UP000288178">
    <property type="component" value="Unassembled WGS sequence"/>
</dbReference>
<feature type="domain" description="N-acetyltransferase" evidence="1">
    <location>
        <begin position="1"/>
        <end position="152"/>
    </location>
</feature>
<evidence type="ECO:0000259" key="1">
    <source>
        <dbReference type="PROSITE" id="PS51186"/>
    </source>
</evidence>
<sequence length="154" mass="17435">MRTLGPALQRQQECEAVLRSLPRWFGIEDALRMYVEDTGTKPTFAFEENGKVIGFISLRQHFPEAWEVHCMAVHAAFRNKGLGSALLELGERWAAEQGARFLQVKTVAETSTSREYAETRKFYLAKGFVPLEVFPELWDPHNPALQLVKAVNAA</sequence>
<dbReference type="Gene3D" id="3.40.630.30">
    <property type="match status" value="1"/>
</dbReference>
<dbReference type="PANTHER" id="PTHR43072">
    <property type="entry name" value="N-ACETYLTRANSFERASE"/>
    <property type="match status" value="1"/>
</dbReference>
<dbReference type="PROSITE" id="PS51186">
    <property type="entry name" value="GNAT"/>
    <property type="match status" value="1"/>
</dbReference>
<dbReference type="SUPFAM" id="SSF55729">
    <property type="entry name" value="Acyl-CoA N-acyltransferases (Nat)"/>
    <property type="match status" value="1"/>
</dbReference>
<keyword evidence="2" id="KW-0808">Transferase</keyword>
<dbReference type="GO" id="GO:0016747">
    <property type="term" value="F:acyltransferase activity, transferring groups other than amino-acyl groups"/>
    <property type="evidence" value="ECO:0007669"/>
    <property type="project" value="InterPro"/>
</dbReference>
<dbReference type="EMBL" id="SACT01000027">
    <property type="protein sequence ID" value="RVT46826.1"/>
    <property type="molecule type" value="Genomic_DNA"/>
</dbReference>
<evidence type="ECO:0000313" key="3">
    <source>
        <dbReference type="Proteomes" id="UP000288178"/>
    </source>
</evidence>
<evidence type="ECO:0000313" key="2">
    <source>
        <dbReference type="EMBL" id="RVT46826.1"/>
    </source>
</evidence>
<dbReference type="AlphaFoldDB" id="A0A3S2WVL5"/>
<proteinExistence type="predicted"/>
<dbReference type="Pfam" id="PF00583">
    <property type="entry name" value="Acetyltransf_1"/>
    <property type="match status" value="1"/>
</dbReference>
<keyword evidence="3" id="KW-1185">Reference proteome</keyword>
<dbReference type="InterPro" id="IPR000182">
    <property type="entry name" value="GNAT_dom"/>
</dbReference>
<dbReference type="InterPro" id="IPR016181">
    <property type="entry name" value="Acyl_CoA_acyltransferase"/>
</dbReference>
<dbReference type="CDD" id="cd04301">
    <property type="entry name" value="NAT_SF"/>
    <property type="match status" value="1"/>
</dbReference>
<dbReference type="RefSeq" id="WP_128201725.1">
    <property type="nucleotide sequence ID" value="NZ_SACT01000027.1"/>
</dbReference>
<reference evidence="2 3" key="1">
    <citation type="submission" date="2019-01" db="EMBL/GenBank/DDBJ databases">
        <authorList>
            <person name="Chen W.-M."/>
        </authorList>
    </citation>
    <scope>NUCLEOTIDE SEQUENCE [LARGE SCALE GENOMIC DNA]</scope>
    <source>
        <strain evidence="2 3">ICH-3</strain>
    </source>
</reference>
<protein>
    <submittedName>
        <fullName evidence="2">N-acetyltransferase</fullName>
    </submittedName>
</protein>
<gene>
    <name evidence="2" type="ORF">ENE75_24520</name>
</gene>
<dbReference type="OrthoDB" id="5916960at2"/>